<dbReference type="Pfam" id="PF13797">
    <property type="entry name" value="Post_transc_reg"/>
    <property type="match status" value="1"/>
</dbReference>
<comment type="caution">
    <text evidence="2">The sequence shown here is derived from an EMBL/GenBank/DDBJ whole genome shotgun (WGS) entry which is preliminary data.</text>
</comment>
<keyword evidence="4" id="KW-1185">Reference proteome</keyword>
<sequence length="78" mass="9174">MDQAQKQEWYGQVASLCQSKAEEFAMLGYENVTAEEVWECVVSSYKEFPPLHRLVNDVLSLKPNKYMNYLMIQMYKNS</sequence>
<proteinExistence type="predicted"/>
<dbReference type="Proteomes" id="UP000036834">
    <property type="component" value="Unassembled WGS sequence"/>
</dbReference>
<reference evidence="1 4" key="3">
    <citation type="submission" date="2019-06" db="EMBL/GenBank/DDBJ databases">
        <title>Whole genome shotgun sequence of Brevibacillus reuszeri NBRC 15719.</title>
        <authorList>
            <person name="Hosoyama A."/>
            <person name="Uohara A."/>
            <person name="Ohji S."/>
            <person name="Ichikawa N."/>
        </authorList>
    </citation>
    <scope>NUCLEOTIDE SEQUENCE [LARGE SCALE GENOMIC DNA]</scope>
    <source>
        <strain evidence="1 4">NBRC 15719</strain>
    </source>
</reference>
<evidence type="ECO:0000313" key="3">
    <source>
        <dbReference type="Proteomes" id="UP000036834"/>
    </source>
</evidence>
<evidence type="ECO:0000313" key="1">
    <source>
        <dbReference type="EMBL" id="GED70985.1"/>
    </source>
</evidence>
<name>A0A0K9YZ97_9BACL</name>
<reference evidence="3" key="1">
    <citation type="submission" date="2015-07" db="EMBL/GenBank/DDBJ databases">
        <title>Genome sequencing project for genomic taxonomy and phylogenomics of Bacillus-like bacteria.</title>
        <authorList>
            <person name="Liu B."/>
            <person name="Wang J."/>
            <person name="Zhu Y."/>
            <person name="Liu G."/>
            <person name="Chen Q."/>
            <person name="Chen Z."/>
            <person name="Lan J."/>
            <person name="Che J."/>
            <person name="Ge C."/>
            <person name="Shi H."/>
            <person name="Pan Z."/>
            <person name="Liu X."/>
        </authorList>
    </citation>
    <scope>NUCLEOTIDE SEQUENCE [LARGE SCALE GENOMIC DNA]</scope>
    <source>
        <strain evidence="3">DSM 9887</strain>
    </source>
</reference>
<dbReference type="OrthoDB" id="2990595at2"/>
<dbReference type="STRING" id="54915.ADS79_08410"/>
<organism evidence="2 3">
    <name type="scientific">Brevibacillus reuszeri</name>
    <dbReference type="NCBI Taxonomy" id="54915"/>
    <lineage>
        <taxon>Bacteria</taxon>
        <taxon>Bacillati</taxon>
        <taxon>Bacillota</taxon>
        <taxon>Bacilli</taxon>
        <taxon>Bacillales</taxon>
        <taxon>Paenibacillaceae</taxon>
        <taxon>Brevibacillus</taxon>
    </lineage>
</organism>
<protein>
    <submittedName>
        <fullName evidence="2">Uncharacterized protein</fullName>
    </submittedName>
</protein>
<reference evidence="2" key="2">
    <citation type="submission" date="2015-07" db="EMBL/GenBank/DDBJ databases">
        <title>MeaNS - Measles Nucleotide Surveillance Program.</title>
        <authorList>
            <person name="Tran T."/>
            <person name="Druce J."/>
        </authorList>
    </citation>
    <scope>NUCLEOTIDE SEQUENCE</scope>
    <source>
        <strain evidence="2">DSM 9887</strain>
    </source>
</reference>
<dbReference type="AlphaFoldDB" id="A0A0K9YZ97"/>
<dbReference type="InterPro" id="IPR025716">
    <property type="entry name" value="Post-transcriptional_regulator"/>
</dbReference>
<dbReference type="PATRIC" id="fig|54915.3.peg.7127"/>
<dbReference type="RefSeq" id="WP_049737949.1">
    <property type="nucleotide sequence ID" value="NZ_BJON01000019.1"/>
</dbReference>
<dbReference type="EMBL" id="LGIQ01000005">
    <property type="protein sequence ID" value="KNB73937.1"/>
    <property type="molecule type" value="Genomic_DNA"/>
</dbReference>
<accession>A0A0K9YZ97</accession>
<dbReference type="Proteomes" id="UP000319578">
    <property type="component" value="Unassembled WGS sequence"/>
</dbReference>
<evidence type="ECO:0000313" key="2">
    <source>
        <dbReference type="EMBL" id="KNB73937.1"/>
    </source>
</evidence>
<dbReference type="EMBL" id="BJON01000019">
    <property type="protein sequence ID" value="GED70985.1"/>
    <property type="molecule type" value="Genomic_DNA"/>
</dbReference>
<gene>
    <name evidence="2" type="ORF">ADS79_08410</name>
    <name evidence="1" type="ORF">BRE01_46870</name>
</gene>
<evidence type="ECO:0000313" key="4">
    <source>
        <dbReference type="Proteomes" id="UP000319578"/>
    </source>
</evidence>